<organism evidence="1 2">
    <name type="scientific">Panicum virgatum</name>
    <name type="common">Blackwell switchgrass</name>
    <dbReference type="NCBI Taxonomy" id="38727"/>
    <lineage>
        <taxon>Eukaryota</taxon>
        <taxon>Viridiplantae</taxon>
        <taxon>Streptophyta</taxon>
        <taxon>Embryophyta</taxon>
        <taxon>Tracheophyta</taxon>
        <taxon>Spermatophyta</taxon>
        <taxon>Magnoliopsida</taxon>
        <taxon>Liliopsida</taxon>
        <taxon>Poales</taxon>
        <taxon>Poaceae</taxon>
        <taxon>PACMAD clade</taxon>
        <taxon>Panicoideae</taxon>
        <taxon>Panicodae</taxon>
        <taxon>Paniceae</taxon>
        <taxon>Panicinae</taxon>
        <taxon>Panicum</taxon>
        <taxon>Panicum sect. Hiantes</taxon>
    </lineage>
</organism>
<accession>A0A8T0R7Y1</accession>
<dbReference type="Proteomes" id="UP000823388">
    <property type="component" value="Chromosome 6K"/>
</dbReference>
<proteinExistence type="predicted"/>
<evidence type="ECO:0000313" key="1">
    <source>
        <dbReference type="EMBL" id="KAG2581310.1"/>
    </source>
</evidence>
<name>A0A8T0R7Y1_PANVG</name>
<comment type="caution">
    <text evidence="1">The sequence shown here is derived from an EMBL/GenBank/DDBJ whole genome shotgun (WGS) entry which is preliminary data.</text>
</comment>
<gene>
    <name evidence="1" type="ORF">PVAP13_6KG055792</name>
</gene>
<dbReference type="EMBL" id="CM029047">
    <property type="protein sequence ID" value="KAG2581310.1"/>
    <property type="molecule type" value="Genomic_DNA"/>
</dbReference>
<evidence type="ECO:0000313" key="2">
    <source>
        <dbReference type="Proteomes" id="UP000823388"/>
    </source>
</evidence>
<sequence>MGFAAVCWTIWKCRNKSCFDKKKLIKSPAEIVIHACALMEFWADLYTPEIRSQLADGMKIILSCAHSVLARQMRPVSPLLAPEDTSDQEQ</sequence>
<reference evidence="1" key="1">
    <citation type="submission" date="2020-05" db="EMBL/GenBank/DDBJ databases">
        <title>WGS assembly of Panicum virgatum.</title>
        <authorList>
            <person name="Lovell J.T."/>
            <person name="Jenkins J."/>
            <person name="Shu S."/>
            <person name="Juenger T.E."/>
            <person name="Schmutz J."/>
        </authorList>
    </citation>
    <scope>NUCLEOTIDE SEQUENCE</scope>
    <source>
        <strain evidence="1">AP13</strain>
    </source>
</reference>
<protein>
    <submittedName>
        <fullName evidence="1">Uncharacterized protein</fullName>
    </submittedName>
</protein>
<keyword evidence="2" id="KW-1185">Reference proteome</keyword>
<dbReference type="AlphaFoldDB" id="A0A8T0R7Y1"/>